<feature type="coiled-coil region" evidence="1">
    <location>
        <begin position="298"/>
        <end position="332"/>
    </location>
</feature>
<proteinExistence type="predicted"/>
<dbReference type="EnsemblMetazoa" id="XM_019997336.1">
    <property type="protein sequence ID" value="XP_019852895.1"/>
    <property type="gene ID" value="LOC109582576"/>
</dbReference>
<feature type="compositionally biased region" description="Low complexity" evidence="2">
    <location>
        <begin position="353"/>
        <end position="371"/>
    </location>
</feature>
<accession>A0AAN0J7A0</accession>
<protein>
    <submittedName>
        <fullName evidence="4">Uncharacterized protein</fullName>
    </submittedName>
</protein>
<reference evidence="4" key="2">
    <citation type="submission" date="2024-06" db="UniProtKB">
        <authorList>
            <consortium name="EnsemblMetazoa"/>
        </authorList>
    </citation>
    <scope>IDENTIFICATION</scope>
</reference>
<organism evidence="4 5">
    <name type="scientific">Amphimedon queenslandica</name>
    <name type="common">Sponge</name>
    <dbReference type="NCBI Taxonomy" id="400682"/>
    <lineage>
        <taxon>Eukaryota</taxon>
        <taxon>Metazoa</taxon>
        <taxon>Porifera</taxon>
        <taxon>Demospongiae</taxon>
        <taxon>Heteroscleromorpha</taxon>
        <taxon>Haplosclerida</taxon>
        <taxon>Niphatidae</taxon>
        <taxon>Amphimedon</taxon>
    </lineage>
</organism>
<reference evidence="5" key="1">
    <citation type="journal article" date="2010" name="Nature">
        <title>The Amphimedon queenslandica genome and the evolution of animal complexity.</title>
        <authorList>
            <person name="Srivastava M."/>
            <person name="Simakov O."/>
            <person name="Chapman J."/>
            <person name="Fahey B."/>
            <person name="Gauthier M.E."/>
            <person name="Mitros T."/>
            <person name="Richards G.S."/>
            <person name="Conaco C."/>
            <person name="Dacre M."/>
            <person name="Hellsten U."/>
            <person name="Larroux C."/>
            <person name="Putnam N.H."/>
            <person name="Stanke M."/>
            <person name="Adamska M."/>
            <person name="Darling A."/>
            <person name="Degnan S.M."/>
            <person name="Oakley T.H."/>
            <person name="Plachetzki D.C."/>
            <person name="Zhai Y."/>
            <person name="Adamski M."/>
            <person name="Calcino A."/>
            <person name="Cummins S.F."/>
            <person name="Goodstein D.M."/>
            <person name="Harris C."/>
            <person name="Jackson D.J."/>
            <person name="Leys S.P."/>
            <person name="Shu S."/>
            <person name="Woodcroft B.J."/>
            <person name="Vervoort M."/>
            <person name="Kosik K.S."/>
            <person name="Manning G."/>
            <person name="Degnan B.M."/>
            <person name="Rokhsar D.S."/>
        </authorList>
    </citation>
    <scope>NUCLEOTIDE SEQUENCE [LARGE SCALE GENOMIC DNA]</scope>
</reference>
<name>A0AAN0J7A0_AMPQE</name>
<evidence type="ECO:0000313" key="4">
    <source>
        <dbReference type="EnsemblMetazoa" id="XP_019852895.1"/>
    </source>
</evidence>
<keyword evidence="1" id="KW-0175">Coiled coil</keyword>
<evidence type="ECO:0000256" key="2">
    <source>
        <dbReference type="SAM" id="MobiDB-lite"/>
    </source>
</evidence>
<keyword evidence="3" id="KW-0812">Transmembrane</keyword>
<evidence type="ECO:0000256" key="3">
    <source>
        <dbReference type="SAM" id="Phobius"/>
    </source>
</evidence>
<keyword evidence="3" id="KW-0472">Membrane</keyword>
<feature type="coiled-coil region" evidence="1">
    <location>
        <begin position="148"/>
        <end position="175"/>
    </location>
</feature>
<dbReference type="Proteomes" id="UP000007879">
    <property type="component" value="Unassembled WGS sequence"/>
</dbReference>
<gene>
    <name evidence="4" type="primary">109582576</name>
</gene>
<sequence>MASSKRGKSKKGFLRLSNEEVAVMEDGDYSGSEIELLDVSEMRGNGSLLKEPLPLGTSDRKSNGCCMCCVAFYLFLLTILLMLLSLFMLFMGYNYQLLKDRMDSMDTDMERIKSDLQSLQGLQDSQSSQHVALVHSLSDNVTRLTSHYTGLTGELKEIKESMKDIKDEYVNEGREWLPFINKTLTSMVSNVQMITKSSAQYKSILESLSSQFLETKKYCGGFGGRIDAVSAKTSDTADIVEALKTDIKARNKFIDRVMSNLNYFEGNTTEKLKKFDWIANTSLDDLMAAAANLTEHLNEDHISKLNSLRLEINELQNKMTFALEQLHNISELIPSASPPTQISKTSTSSLSLQATPTSVQTTPTTVQATPTKVQSSSIAPSRTVTNEKTTPTGTTPTGTSTVSVTSATPSPSTFSHAPSSHNSSKAVELLQNFQTFCLSHHIIKSNSIQFSLSPSTAALY</sequence>
<keyword evidence="3" id="KW-1133">Transmembrane helix</keyword>
<feature type="compositionally biased region" description="Polar residues" evidence="2">
    <location>
        <begin position="338"/>
        <end position="352"/>
    </location>
</feature>
<dbReference type="AlphaFoldDB" id="A0AAN0J7A0"/>
<feature type="region of interest" description="Disordered" evidence="2">
    <location>
        <begin position="335"/>
        <end position="420"/>
    </location>
</feature>
<feature type="transmembrane region" description="Helical" evidence="3">
    <location>
        <begin position="70"/>
        <end position="93"/>
    </location>
</feature>
<feature type="compositionally biased region" description="Polar residues" evidence="2">
    <location>
        <begin position="372"/>
        <end position="388"/>
    </location>
</feature>
<evidence type="ECO:0000256" key="1">
    <source>
        <dbReference type="SAM" id="Coils"/>
    </source>
</evidence>
<evidence type="ECO:0000313" key="5">
    <source>
        <dbReference type="Proteomes" id="UP000007879"/>
    </source>
</evidence>
<keyword evidence="5" id="KW-1185">Reference proteome</keyword>
<feature type="compositionally biased region" description="Low complexity" evidence="2">
    <location>
        <begin position="389"/>
        <end position="420"/>
    </location>
</feature>